<accession>A0A323T892</accession>
<organism evidence="1 2">
    <name type="scientific">Salipaludibacillus keqinensis</name>
    <dbReference type="NCBI Taxonomy" id="2045207"/>
    <lineage>
        <taxon>Bacteria</taxon>
        <taxon>Bacillati</taxon>
        <taxon>Bacillota</taxon>
        <taxon>Bacilli</taxon>
        <taxon>Bacillales</taxon>
        <taxon>Bacillaceae</taxon>
    </lineage>
</organism>
<gene>
    <name evidence="1" type="ORF">CR194_17985</name>
</gene>
<keyword evidence="2" id="KW-1185">Reference proteome</keyword>
<comment type="caution">
    <text evidence="1">The sequence shown here is derived from an EMBL/GenBank/DDBJ whole genome shotgun (WGS) entry which is preliminary data.</text>
</comment>
<dbReference type="AlphaFoldDB" id="A0A323T892"/>
<dbReference type="Proteomes" id="UP000248214">
    <property type="component" value="Unassembled WGS sequence"/>
</dbReference>
<reference evidence="1 2" key="1">
    <citation type="submission" date="2017-10" db="EMBL/GenBank/DDBJ databases">
        <title>Bacillus sp. nov., a halophilic bacterium isolated from a Keqin Lake.</title>
        <authorList>
            <person name="Wang H."/>
        </authorList>
    </citation>
    <scope>NUCLEOTIDE SEQUENCE [LARGE SCALE GENOMIC DNA]</scope>
    <source>
        <strain evidence="1 2">KQ-12</strain>
    </source>
</reference>
<name>A0A323T892_9BACI</name>
<dbReference type="EMBL" id="PDOD01000005">
    <property type="protein sequence ID" value="PYZ92082.1"/>
    <property type="molecule type" value="Genomic_DNA"/>
</dbReference>
<evidence type="ECO:0000313" key="2">
    <source>
        <dbReference type="Proteomes" id="UP000248214"/>
    </source>
</evidence>
<sequence length="205" mass="24521">MKDKLCTFSLLAVLMLAACGSNDKELIGGNDQEFPYNYISETFRYGGFDYPEDWEVAGISSDVQLSYRDANNPEDHRYSETPYRYSFTFGRRASSNEVSKEHLEEYNQNQALNEETHRQLFYHTYYDHYANLSLSSNGFTHVLMEYDEVEHWKIDEEDVMVLRYDNEWRANWINNGVYYDLHVKREAYKDNEEEMMELLQRMIRP</sequence>
<evidence type="ECO:0000313" key="1">
    <source>
        <dbReference type="EMBL" id="PYZ92082.1"/>
    </source>
</evidence>
<proteinExistence type="predicted"/>
<protein>
    <submittedName>
        <fullName evidence="1">Uncharacterized protein</fullName>
    </submittedName>
</protein>
<dbReference type="PROSITE" id="PS51257">
    <property type="entry name" value="PROKAR_LIPOPROTEIN"/>
    <property type="match status" value="1"/>
</dbReference>
<dbReference type="OrthoDB" id="2873044at2"/>
<dbReference type="RefSeq" id="WP_110611645.1">
    <property type="nucleotide sequence ID" value="NZ_PDOD01000005.1"/>
</dbReference>